<organism evidence="4 5">
    <name type="scientific">Durusdinium trenchii</name>
    <dbReference type="NCBI Taxonomy" id="1381693"/>
    <lineage>
        <taxon>Eukaryota</taxon>
        <taxon>Sar</taxon>
        <taxon>Alveolata</taxon>
        <taxon>Dinophyceae</taxon>
        <taxon>Suessiales</taxon>
        <taxon>Symbiodiniaceae</taxon>
        <taxon>Durusdinium</taxon>
    </lineage>
</organism>
<evidence type="ECO:0008006" key="6">
    <source>
        <dbReference type="Google" id="ProtNLM"/>
    </source>
</evidence>
<dbReference type="EMBL" id="CAXAMN010008891">
    <property type="protein sequence ID" value="CAK9027062.1"/>
    <property type="molecule type" value="Genomic_DNA"/>
</dbReference>
<keyword evidence="5" id="KW-1185">Reference proteome</keyword>
<evidence type="ECO:0000313" key="4">
    <source>
        <dbReference type="EMBL" id="CAK9027062.1"/>
    </source>
</evidence>
<protein>
    <recommendedName>
        <fullName evidence="6">Adenylate kinase</fullName>
    </recommendedName>
</protein>
<evidence type="ECO:0000313" key="5">
    <source>
        <dbReference type="Proteomes" id="UP001642484"/>
    </source>
</evidence>
<comment type="caution">
    <text evidence="4">The sequence shown here is derived from an EMBL/GenBank/DDBJ whole genome shotgun (WGS) entry which is preliminary data.</text>
</comment>
<evidence type="ECO:0000256" key="3">
    <source>
        <dbReference type="ARBA" id="ARBA00022777"/>
    </source>
</evidence>
<dbReference type="InterPro" id="IPR027417">
    <property type="entry name" value="P-loop_NTPase"/>
</dbReference>
<evidence type="ECO:0000256" key="1">
    <source>
        <dbReference type="ARBA" id="ARBA00022679"/>
    </source>
</evidence>
<dbReference type="Gene3D" id="3.40.50.300">
    <property type="entry name" value="P-loop containing nucleotide triphosphate hydrolases"/>
    <property type="match status" value="1"/>
</dbReference>
<keyword evidence="3" id="KW-0418">Kinase</keyword>
<dbReference type="CDD" id="cd22979">
    <property type="entry name" value="DD_AK8"/>
    <property type="match status" value="1"/>
</dbReference>
<keyword evidence="1" id="KW-0808">Transferase</keyword>
<proteinExistence type="predicted"/>
<dbReference type="SUPFAM" id="SSF52540">
    <property type="entry name" value="P-loop containing nucleoside triphosphate hydrolases"/>
    <property type="match status" value="1"/>
</dbReference>
<dbReference type="InterPro" id="IPR000850">
    <property type="entry name" value="Adenylat/UMP-CMP_kin"/>
</dbReference>
<gene>
    <name evidence="4" type="ORF">CCMP2556_LOCUS16614</name>
</gene>
<keyword evidence="2" id="KW-0547">Nucleotide-binding</keyword>
<dbReference type="Pfam" id="PF00406">
    <property type="entry name" value="ADK"/>
    <property type="match status" value="1"/>
</dbReference>
<dbReference type="PANTHER" id="PTHR23359">
    <property type="entry name" value="NUCLEOTIDE KINASE"/>
    <property type="match status" value="1"/>
</dbReference>
<accession>A0ABP0KKB8</accession>
<reference evidence="4 5" key="1">
    <citation type="submission" date="2024-02" db="EMBL/GenBank/DDBJ databases">
        <authorList>
            <person name="Chen Y."/>
            <person name="Shah S."/>
            <person name="Dougan E. K."/>
            <person name="Thang M."/>
            <person name="Chan C."/>
        </authorList>
    </citation>
    <scope>NUCLEOTIDE SEQUENCE [LARGE SCALE GENOMIC DNA]</scope>
</reference>
<dbReference type="InterPro" id="IPR033690">
    <property type="entry name" value="Adenylat_kinase_CS"/>
</dbReference>
<name>A0ABP0KKB8_9DINO</name>
<evidence type="ECO:0000256" key="2">
    <source>
        <dbReference type="ARBA" id="ARBA00022741"/>
    </source>
</evidence>
<dbReference type="Proteomes" id="UP001642484">
    <property type="component" value="Unassembled WGS sequence"/>
</dbReference>
<sequence length="437" mass="47510">MSNGLAVKGRSAEHPVAADWKPDLRGNLYEINEYLEEQGVYDIFDYLLKDLMVKQPENPLKHMLACLEKGYPTGPLKVIVSSPPGLGRGEFARSLAERFGLIYVGAGELLREASVDTKNLSSAADDEVAKLVLELIKQAEHKMQGFVLDGFPRNPCQTTYLKEKSIVPTHVLQLQASEKYIQRRQESLLKGDVKGEAAATPEVLDARLKLFIAHNALALEDYADRTFVVNAEANAAEVLAQMEKAVCLRPRSKAPSPPPRVAIFGAEGSPAADCARKLAMRIGAVFVSSQKLLKDLATPGAEDSTVSLALACAAEKDPLGIVGARLRQVDCQRQGWVADLSKDAECLSQDEMLMPRRVVTFGAGSDRIKEVLHGPGAVSRRDRVATEGGGSSCPPVSVRHVLRSPVTRCLEVSVDATAEEAFKAIVEFVERPLPRPH</sequence>
<dbReference type="PROSITE" id="PS00113">
    <property type="entry name" value="ADENYLATE_KINASE"/>
    <property type="match status" value="1"/>
</dbReference>